<evidence type="ECO:0000313" key="1">
    <source>
        <dbReference type="EMBL" id="NAR72426.1"/>
    </source>
</evidence>
<protein>
    <submittedName>
        <fullName evidence="1">Uncharacterized protein</fullName>
    </submittedName>
</protein>
<comment type="caution">
    <text evidence="1">The sequence shown here is derived from an EMBL/GenBank/DDBJ whole genome shotgun (WGS) entry which is preliminary data.</text>
</comment>
<organism evidence="1 2">
    <name type="scientific">Acinetobacter haemolyticus</name>
    <dbReference type="NCBI Taxonomy" id="29430"/>
    <lineage>
        <taxon>Bacteria</taxon>
        <taxon>Pseudomonadati</taxon>
        <taxon>Pseudomonadota</taxon>
        <taxon>Gammaproteobacteria</taxon>
        <taxon>Moraxellales</taxon>
        <taxon>Moraxellaceae</taxon>
        <taxon>Acinetobacter</taxon>
    </lineage>
</organism>
<dbReference type="EMBL" id="WTTO01000005">
    <property type="protein sequence ID" value="NAR72426.1"/>
    <property type="molecule type" value="Genomic_DNA"/>
</dbReference>
<dbReference type="Pfam" id="PF19924">
    <property type="entry name" value="DUF6387"/>
    <property type="match status" value="1"/>
</dbReference>
<sequence>MSFIKYKEDMPNWFKIDKYIDKVGNARVALLNLVYRRVLLLIINNRLKIEVVDSEEIYGQECILELKGYLKINRKISPFSNEEAKNKIIKNMFLNIAENNLLAFERESYEDSSMLNPINMCFNIYAHGQIESAKANTIKELTPIEIAEEYFSFPKPHRHIIKQHLCALSTIRCKDNEKELLDHEMWYDVGGKEEHFDDCRNSSFDFYIKNMKGKVFDKKPIIEVDLGCTNAVLLRNFEEWLIQKRKQLAINEISYEDELLDSDPKTLVKKINDYRLFAYIDLSLWEIISGHKIKKSVFAITLFPNGEKGESFFKTLESLTPRLLSKPYSQENRRLVSLYNLEKMEY</sequence>
<evidence type="ECO:0000313" key="2">
    <source>
        <dbReference type="Proteomes" id="UP000451048"/>
    </source>
</evidence>
<proteinExistence type="predicted"/>
<dbReference type="RefSeq" id="WP_160127063.1">
    <property type="nucleotide sequence ID" value="NZ_CP031984.1"/>
</dbReference>
<reference evidence="1 2" key="1">
    <citation type="submission" date="2019-12" db="EMBL/GenBank/DDBJ databases">
        <title>Acinetobacter haemolyticus comparative genomics.</title>
        <authorList>
            <person name="Castro-Jaimes S."/>
            <person name="Bello-Lopez E."/>
            <person name="Velazquez-Acosta C."/>
            <person name="Volkow-Fernandez P."/>
            <person name="Lozano-Zarain P."/>
            <person name="Castillo Ramirez S."/>
            <person name="Cevallos M.A."/>
        </authorList>
    </citation>
    <scope>NUCLEOTIDE SEQUENCE [LARGE SCALE GENOMIC DNA]</scope>
    <source>
        <strain evidence="1 2">AN10</strain>
    </source>
</reference>
<name>A0AAJ2YQ84_ACIHA</name>
<dbReference type="InterPro" id="IPR045664">
    <property type="entry name" value="DUF6387"/>
</dbReference>
<dbReference type="AlphaFoldDB" id="A0AAJ2YQ84"/>
<gene>
    <name evidence="1" type="ORF">GPS52_02765</name>
</gene>
<dbReference type="Proteomes" id="UP000451048">
    <property type="component" value="Unassembled WGS sequence"/>
</dbReference>
<accession>A0AAJ2YQ84</accession>